<accession>A0A0L1JCD1</accession>
<keyword evidence="4" id="KW-1185">Reference proteome</keyword>
<feature type="compositionally biased region" description="Polar residues" evidence="1">
    <location>
        <begin position="38"/>
        <end position="49"/>
    </location>
</feature>
<protein>
    <recommendedName>
        <fullName evidence="5">Cell wall protein</fullName>
    </recommendedName>
</protein>
<sequence length="139" mass="14350">MYDAKSLSALLVLLLAAGPASVVSVPVAADQNIVARQINSESEAGSNWDFSIPGGPSYKSDSYASSDYHEGPSQNGGSSLSSGSDASDGTTISIPGGPSFKSGSFAHDSYEQTEPEPEPKPEPEPEPEPTPTPTPQEPQ</sequence>
<feature type="region of interest" description="Disordered" evidence="1">
    <location>
        <begin position="38"/>
        <end position="139"/>
    </location>
</feature>
<gene>
    <name evidence="3" type="ORF">ANOM_001840</name>
</gene>
<organism evidence="3 4">
    <name type="scientific">Aspergillus nomiae NRRL (strain ATCC 15546 / NRRL 13137 / CBS 260.88 / M93)</name>
    <dbReference type="NCBI Taxonomy" id="1509407"/>
    <lineage>
        <taxon>Eukaryota</taxon>
        <taxon>Fungi</taxon>
        <taxon>Dikarya</taxon>
        <taxon>Ascomycota</taxon>
        <taxon>Pezizomycotina</taxon>
        <taxon>Eurotiomycetes</taxon>
        <taxon>Eurotiomycetidae</taxon>
        <taxon>Eurotiales</taxon>
        <taxon>Aspergillaceae</taxon>
        <taxon>Aspergillus</taxon>
        <taxon>Aspergillus subgen. Circumdati</taxon>
    </lineage>
</organism>
<reference evidence="3 4" key="1">
    <citation type="submission" date="2014-06" db="EMBL/GenBank/DDBJ databases">
        <title>The Genome of the Aflatoxigenic Filamentous Fungus Aspergillus nomius.</title>
        <authorList>
            <person name="Moore M.G."/>
            <person name="Shannon B.M."/>
            <person name="Brian M.M."/>
        </authorList>
    </citation>
    <scope>NUCLEOTIDE SEQUENCE [LARGE SCALE GENOMIC DNA]</scope>
    <source>
        <strain evidence="3 4">NRRL 13137</strain>
    </source>
</reference>
<feature type="chain" id="PRO_5005553678" description="Cell wall protein" evidence="2">
    <location>
        <begin position="25"/>
        <end position="139"/>
    </location>
</feature>
<dbReference type="GeneID" id="26803644"/>
<evidence type="ECO:0000313" key="3">
    <source>
        <dbReference type="EMBL" id="KNG89392.1"/>
    </source>
</evidence>
<feature type="compositionally biased region" description="Low complexity" evidence="1">
    <location>
        <begin position="57"/>
        <end position="93"/>
    </location>
</feature>
<evidence type="ECO:0000256" key="1">
    <source>
        <dbReference type="SAM" id="MobiDB-lite"/>
    </source>
</evidence>
<dbReference type="Proteomes" id="UP000037505">
    <property type="component" value="Unassembled WGS sequence"/>
</dbReference>
<feature type="signal peptide" evidence="2">
    <location>
        <begin position="1"/>
        <end position="24"/>
    </location>
</feature>
<feature type="non-terminal residue" evidence="3">
    <location>
        <position position="139"/>
    </location>
</feature>
<dbReference type="STRING" id="1509407.A0A0L1JCD1"/>
<keyword evidence="2" id="KW-0732">Signal</keyword>
<evidence type="ECO:0008006" key="5">
    <source>
        <dbReference type="Google" id="ProtNLM"/>
    </source>
</evidence>
<evidence type="ECO:0000313" key="4">
    <source>
        <dbReference type="Proteomes" id="UP000037505"/>
    </source>
</evidence>
<dbReference type="AlphaFoldDB" id="A0A0L1JCD1"/>
<dbReference type="RefSeq" id="XP_015410315.1">
    <property type="nucleotide sequence ID" value="XM_015547097.1"/>
</dbReference>
<evidence type="ECO:0000256" key="2">
    <source>
        <dbReference type="SAM" id="SignalP"/>
    </source>
</evidence>
<name>A0A0L1JCD1_ASPN3</name>
<proteinExistence type="predicted"/>
<dbReference type="EMBL" id="JNOM01000032">
    <property type="protein sequence ID" value="KNG89392.1"/>
    <property type="molecule type" value="Genomic_DNA"/>
</dbReference>
<feature type="compositionally biased region" description="Pro residues" evidence="1">
    <location>
        <begin position="128"/>
        <end position="139"/>
    </location>
</feature>
<comment type="caution">
    <text evidence="3">The sequence shown here is derived from an EMBL/GenBank/DDBJ whole genome shotgun (WGS) entry which is preliminary data.</text>
</comment>